<dbReference type="InterPro" id="IPR036779">
    <property type="entry name" value="LysM_dom_sf"/>
</dbReference>
<sequence length="185" mass="20899">MVYGQTYDNYTVQKGDSLWIISLKYQIGLDEIIAANPEIKNPALIYPNQKVLVPLKTETKAIEEEVVELTNAQRQKVGLTSYQHDWELQRTARYKSCDMRDNGYFSHQSPVYGSPFEMMSSFGISYQTAGENIAKGQTSAQQVVNSWMNSSGHRANILSQKFTHIGVGYCSSSQGGYWTQMFIAK</sequence>
<keyword evidence="3" id="KW-1185">Reference proteome</keyword>
<dbReference type="Gene3D" id="3.40.33.10">
    <property type="entry name" value="CAP"/>
    <property type="match status" value="1"/>
</dbReference>
<organism evidence="2 3">
    <name type="scientific">Bacillus carboniphilus</name>
    <dbReference type="NCBI Taxonomy" id="86663"/>
    <lineage>
        <taxon>Bacteria</taxon>
        <taxon>Bacillati</taxon>
        <taxon>Bacillota</taxon>
        <taxon>Bacilli</taxon>
        <taxon>Bacillales</taxon>
        <taxon>Bacillaceae</taxon>
        <taxon>Bacillus</taxon>
    </lineage>
</organism>
<dbReference type="PANTHER" id="PTHR31157:SF1">
    <property type="entry name" value="SCP DOMAIN-CONTAINING PROTEIN"/>
    <property type="match status" value="1"/>
</dbReference>
<name>A0ABY9K1A2_9BACI</name>
<evidence type="ECO:0000259" key="1">
    <source>
        <dbReference type="PROSITE" id="PS51782"/>
    </source>
</evidence>
<accession>A0ABY9K1A2</accession>
<reference evidence="2 3" key="1">
    <citation type="submission" date="2023-06" db="EMBL/GenBank/DDBJ databases">
        <title>Five Gram-positive bacteria isolated from mangrove sediments in Shenzhen, Guangdong, China.</title>
        <authorList>
            <person name="Yu S."/>
            <person name="Zheng W."/>
            <person name="Huang Y."/>
        </authorList>
    </citation>
    <scope>NUCLEOTIDE SEQUENCE [LARGE SCALE GENOMIC DNA]</scope>
    <source>
        <strain evidence="2 3">SaN35-3</strain>
    </source>
</reference>
<dbReference type="Pfam" id="PF01476">
    <property type="entry name" value="LysM"/>
    <property type="match status" value="1"/>
</dbReference>
<dbReference type="PROSITE" id="PS51782">
    <property type="entry name" value="LYSM"/>
    <property type="match status" value="1"/>
</dbReference>
<protein>
    <submittedName>
        <fullName evidence="2">CAP domain-containing protein</fullName>
    </submittedName>
</protein>
<dbReference type="InterPro" id="IPR014044">
    <property type="entry name" value="CAP_dom"/>
</dbReference>
<dbReference type="Pfam" id="PF00188">
    <property type="entry name" value="CAP"/>
    <property type="match status" value="1"/>
</dbReference>
<dbReference type="InterPro" id="IPR014258">
    <property type="entry name" value="CAP_domain_YkwD-like"/>
</dbReference>
<dbReference type="EMBL" id="CP129013">
    <property type="protein sequence ID" value="WLR44373.1"/>
    <property type="molecule type" value="Genomic_DNA"/>
</dbReference>
<dbReference type="PANTHER" id="PTHR31157">
    <property type="entry name" value="SCP DOMAIN-CONTAINING PROTEIN"/>
    <property type="match status" value="1"/>
</dbReference>
<dbReference type="InterPro" id="IPR035940">
    <property type="entry name" value="CAP_sf"/>
</dbReference>
<dbReference type="CDD" id="cd00118">
    <property type="entry name" value="LysM"/>
    <property type="match status" value="1"/>
</dbReference>
<dbReference type="SMART" id="SM00257">
    <property type="entry name" value="LysM"/>
    <property type="match status" value="1"/>
</dbReference>
<gene>
    <name evidence="2" type="ORF">LC087_17455</name>
</gene>
<dbReference type="SUPFAM" id="SSF54106">
    <property type="entry name" value="LysM domain"/>
    <property type="match status" value="1"/>
</dbReference>
<proteinExistence type="predicted"/>
<dbReference type="NCBIfam" id="TIGR02909">
    <property type="entry name" value="spore_YkwD"/>
    <property type="match status" value="1"/>
</dbReference>
<dbReference type="SUPFAM" id="SSF55797">
    <property type="entry name" value="PR-1-like"/>
    <property type="match status" value="1"/>
</dbReference>
<feature type="domain" description="LysM" evidence="1">
    <location>
        <begin position="8"/>
        <end position="53"/>
    </location>
</feature>
<dbReference type="Gene3D" id="3.10.350.10">
    <property type="entry name" value="LysM domain"/>
    <property type="match status" value="1"/>
</dbReference>
<dbReference type="InterPro" id="IPR018392">
    <property type="entry name" value="LysM"/>
</dbReference>
<evidence type="ECO:0000313" key="2">
    <source>
        <dbReference type="EMBL" id="WLR44373.1"/>
    </source>
</evidence>
<evidence type="ECO:0000313" key="3">
    <source>
        <dbReference type="Proteomes" id="UP001197974"/>
    </source>
</evidence>
<dbReference type="Proteomes" id="UP001197974">
    <property type="component" value="Chromosome"/>
</dbReference>
<dbReference type="CDD" id="cd05379">
    <property type="entry name" value="CAP_bacterial"/>
    <property type="match status" value="1"/>
</dbReference>